<dbReference type="STRING" id="1618392.UW41_C0016G0015"/>
<organism evidence="8 9">
    <name type="scientific">Candidatus Collierbacteria bacterium GW2011_GWC2_44_18</name>
    <dbReference type="NCBI Taxonomy" id="1618392"/>
    <lineage>
        <taxon>Bacteria</taxon>
        <taxon>Candidatus Collieribacteriota</taxon>
    </lineage>
</organism>
<comment type="cofactor">
    <cofactor evidence="7">
        <name>Zn(2+)</name>
        <dbReference type="ChEBI" id="CHEBI:29105"/>
    </cofactor>
    <text evidence="7">Binds 1 zinc ion.</text>
</comment>
<keyword evidence="7" id="KW-0963">Cytoplasm</keyword>
<dbReference type="InterPro" id="IPR023091">
    <property type="entry name" value="MetalPrtase_cat_dom_sf_prd"/>
</dbReference>
<dbReference type="NCBIfam" id="TIGR00043">
    <property type="entry name" value="rRNA maturation RNase YbeY"/>
    <property type="match status" value="1"/>
</dbReference>
<evidence type="ECO:0000256" key="3">
    <source>
        <dbReference type="ARBA" id="ARBA00022723"/>
    </source>
</evidence>
<dbReference type="EMBL" id="LCIE01000016">
    <property type="protein sequence ID" value="KKT48878.1"/>
    <property type="molecule type" value="Genomic_DNA"/>
</dbReference>
<dbReference type="GO" id="GO:0004222">
    <property type="term" value="F:metalloendopeptidase activity"/>
    <property type="evidence" value="ECO:0007669"/>
    <property type="project" value="InterPro"/>
</dbReference>
<dbReference type="SUPFAM" id="SSF55486">
    <property type="entry name" value="Metalloproteases ('zincins'), catalytic domain"/>
    <property type="match status" value="1"/>
</dbReference>
<dbReference type="PATRIC" id="fig|1618392.3.peg.677"/>
<dbReference type="AlphaFoldDB" id="A0A0G1HQC3"/>
<feature type="binding site" evidence="7">
    <location>
        <position position="124"/>
    </location>
    <ligand>
        <name>Zn(2+)</name>
        <dbReference type="ChEBI" id="CHEBI:29105"/>
        <note>catalytic</note>
    </ligand>
</feature>
<evidence type="ECO:0000313" key="9">
    <source>
        <dbReference type="Proteomes" id="UP000034172"/>
    </source>
</evidence>
<dbReference type="PANTHER" id="PTHR46986:SF1">
    <property type="entry name" value="ENDORIBONUCLEASE YBEY, CHLOROPLASTIC"/>
    <property type="match status" value="1"/>
</dbReference>
<comment type="similarity">
    <text evidence="1 7">Belongs to the endoribonuclease YbeY family.</text>
</comment>
<keyword evidence="4 7" id="KW-0255">Endonuclease</keyword>
<dbReference type="Gene3D" id="3.40.390.30">
    <property type="entry name" value="Metalloproteases ('zincins'), catalytic domain"/>
    <property type="match status" value="1"/>
</dbReference>
<evidence type="ECO:0000256" key="4">
    <source>
        <dbReference type="ARBA" id="ARBA00022759"/>
    </source>
</evidence>
<name>A0A0G1HQC3_9BACT</name>
<dbReference type="GO" id="GO:0004521">
    <property type="term" value="F:RNA endonuclease activity"/>
    <property type="evidence" value="ECO:0007669"/>
    <property type="project" value="UniProtKB-UniRule"/>
</dbReference>
<keyword evidence="2 7" id="KW-0540">Nuclease</keyword>
<evidence type="ECO:0000256" key="2">
    <source>
        <dbReference type="ARBA" id="ARBA00022722"/>
    </source>
</evidence>
<dbReference type="GO" id="GO:0008270">
    <property type="term" value="F:zinc ion binding"/>
    <property type="evidence" value="ECO:0007669"/>
    <property type="project" value="UniProtKB-UniRule"/>
</dbReference>
<dbReference type="Pfam" id="PF02130">
    <property type="entry name" value="YbeY"/>
    <property type="match status" value="1"/>
</dbReference>
<sequence>MLKLDLSISADSRYSFDRKRVKAALSKVLSEQGVDGKVLISFSVVGERKIRELEQKYFNRDEVTDVLSFPLDEAMPAGRQGEEMPADFDGLNLGDIVVCYPQAKRQAMQWNRLVDEEIEFLACHGLLHLLGIHHD</sequence>
<keyword evidence="5 7" id="KW-0378">Hydrolase</keyword>
<dbReference type="InterPro" id="IPR002036">
    <property type="entry name" value="YbeY"/>
</dbReference>
<keyword evidence="7" id="KW-0690">Ribosome biogenesis</keyword>
<accession>A0A0G1HQC3</accession>
<protein>
    <recommendedName>
        <fullName evidence="7">Endoribonuclease YbeY</fullName>
        <ecNumber evidence="7">3.1.-.-</ecNumber>
    </recommendedName>
</protein>
<feature type="binding site" evidence="7">
    <location>
        <position position="134"/>
    </location>
    <ligand>
        <name>Zn(2+)</name>
        <dbReference type="ChEBI" id="CHEBI:29105"/>
        <note>catalytic</note>
    </ligand>
</feature>
<evidence type="ECO:0000256" key="7">
    <source>
        <dbReference type="HAMAP-Rule" id="MF_00009"/>
    </source>
</evidence>
<proteinExistence type="inferred from homology"/>
<keyword evidence="3 7" id="KW-0479">Metal-binding</keyword>
<keyword evidence="6 7" id="KW-0862">Zinc</keyword>
<dbReference type="GO" id="GO:0006364">
    <property type="term" value="P:rRNA processing"/>
    <property type="evidence" value="ECO:0007669"/>
    <property type="project" value="UniProtKB-UniRule"/>
</dbReference>
<reference evidence="8 9" key="1">
    <citation type="journal article" date="2015" name="Nature">
        <title>rRNA introns, odd ribosomes, and small enigmatic genomes across a large radiation of phyla.</title>
        <authorList>
            <person name="Brown C.T."/>
            <person name="Hug L.A."/>
            <person name="Thomas B.C."/>
            <person name="Sharon I."/>
            <person name="Castelle C.J."/>
            <person name="Singh A."/>
            <person name="Wilkins M.J."/>
            <person name="Williams K.H."/>
            <person name="Banfield J.F."/>
        </authorList>
    </citation>
    <scope>NUCLEOTIDE SEQUENCE [LARGE SCALE GENOMIC DNA]</scope>
</reference>
<comment type="function">
    <text evidence="7">Single strand-specific metallo-endoribonuclease involved in late-stage 70S ribosome quality control and in maturation of the 3' terminus of the 16S rRNA.</text>
</comment>
<evidence type="ECO:0000256" key="6">
    <source>
        <dbReference type="ARBA" id="ARBA00022833"/>
    </source>
</evidence>
<comment type="subcellular location">
    <subcellularLocation>
        <location evidence="7">Cytoplasm</location>
    </subcellularLocation>
</comment>
<gene>
    <name evidence="7" type="primary">ybeY</name>
    <name evidence="8" type="ORF">UW41_C0016G0015</name>
</gene>
<comment type="caution">
    <text evidence="8">The sequence shown here is derived from an EMBL/GenBank/DDBJ whole genome shotgun (WGS) entry which is preliminary data.</text>
</comment>
<dbReference type="EC" id="3.1.-.-" evidence="7"/>
<evidence type="ECO:0000256" key="1">
    <source>
        <dbReference type="ARBA" id="ARBA00010875"/>
    </source>
</evidence>
<evidence type="ECO:0000256" key="5">
    <source>
        <dbReference type="ARBA" id="ARBA00022801"/>
    </source>
</evidence>
<evidence type="ECO:0000313" key="8">
    <source>
        <dbReference type="EMBL" id="KKT48878.1"/>
    </source>
</evidence>
<dbReference type="Proteomes" id="UP000034172">
    <property type="component" value="Unassembled WGS sequence"/>
</dbReference>
<dbReference type="GO" id="GO:0005737">
    <property type="term" value="C:cytoplasm"/>
    <property type="evidence" value="ECO:0007669"/>
    <property type="project" value="UniProtKB-SubCell"/>
</dbReference>
<feature type="binding site" evidence="7">
    <location>
        <position position="128"/>
    </location>
    <ligand>
        <name>Zn(2+)</name>
        <dbReference type="ChEBI" id="CHEBI:29105"/>
        <note>catalytic</note>
    </ligand>
</feature>
<dbReference type="PANTHER" id="PTHR46986">
    <property type="entry name" value="ENDORIBONUCLEASE YBEY, CHLOROPLASTIC"/>
    <property type="match status" value="1"/>
</dbReference>
<keyword evidence="7" id="KW-0698">rRNA processing</keyword>
<dbReference type="HAMAP" id="MF_00009">
    <property type="entry name" value="Endoribonucl_YbeY"/>
    <property type="match status" value="1"/>
</dbReference>